<evidence type="ECO:0000313" key="2">
    <source>
        <dbReference type="EMBL" id="MBK7955705.1"/>
    </source>
</evidence>
<proteinExistence type="predicted"/>
<reference evidence="2 3" key="1">
    <citation type="submission" date="2020-10" db="EMBL/GenBank/DDBJ databases">
        <title>Connecting structure to function with the recovery of over 1000 high-quality activated sludge metagenome-assembled genomes encoding full-length rRNA genes using long-read sequencing.</title>
        <authorList>
            <person name="Singleton C.M."/>
            <person name="Petriglieri F."/>
            <person name="Kristensen J.M."/>
            <person name="Kirkegaard R.H."/>
            <person name="Michaelsen T.Y."/>
            <person name="Andersen M.H."/>
            <person name="Karst S.M."/>
            <person name="Dueholm M.S."/>
            <person name="Nielsen P.H."/>
            <person name="Albertsen M."/>
        </authorList>
    </citation>
    <scope>NUCLEOTIDE SEQUENCE [LARGE SCALE GENOMIC DNA]</scope>
    <source>
        <strain evidence="2">Fred_18-Q3-R57-64_BAT3C.720</strain>
    </source>
</reference>
<organism evidence="2 3">
    <name type="scientific">Candidatus Accumulibacter affinis</name>
    <dbReference type="NCBI Taxonomy" id="2954384"/>
    <lineage>
        <taxon>Bacteria</taxon>
        <taxon>Pseudomonadati</taxon>
        <taxon>Pseudomonadota</taxon>
        <taxon>Betaproteobacteria</taxon>
        <taxon>Candidatus Accumulibacter</taxon>
    </lineage>
</organism>
<feature type="transmembrane region" description="Helical" evidence="1">
    <location>
        <begin position="31"/>
        <end position="49"/>
    </location>
</feature>
<feature type="transmembrane region" description="Helical" evidence="1">
    <location>
        <begin position="6"/>
        <end position="24"/>
    </location>
</feature>
<dbReference type="EMBL" id="JADJOT010000011">
    <property type="protein sequence ID" value="MBK7955705.1"/>
    <property type="molecule type" value="Genomic_DNA"/>
</dbReference>
<evidence type="ECO:0000256" key="1">
    <source>
        <dbReference type="SAM" id="Phobius"/>
    </source>
</evidence>
<feature type="transmembrane region" description="Helical" evidence="1">
    <location>
        <begin position="88"/>
        <end position="106"/>
    </location>
</feature>
<keyword evidence="1" id="KW-1133">Transmembrane helix</keyword>
<comment type="caution">
    <text evidence="2">The sequence shown here is derived from an EMBL/GenBank/DDBJ whole genome shotgun (WGS) entry which is preliminary data.</text>
</comment>
<keyword evidence="1" id="KW-0812">Transmembrane</keyword>
<evidence type="ECO:0000313" key="3">
    <source>
        <dbReference type="Proteomes" id="UP000706151"/>
    </source>
</evidence>
<feature type="transmembrane region" description="Helical" evidence="1">
    <location>
        <begin position="55"/>
        <end position="76"/>
    </location>
</feature>
<dbReference type="AlphaFoldDB" id="A0A935W8B5"/>
<sequence>MAYHTPISLALGPLLAYCIFRWLKIHPAWKIGLLLVAMLLTIGVLGIVLNVGLAIALAVVLFIGSPAIWIGGLVALGLWGDFRYSELAWWKTCLIGGVWWVVSMLLDQGLKLGLLFAFTSVQQAQEKPHEQ</sequence>
<gene>
    <name evidence="2" type="ORF">IPK02_18150</name>
</gene>
<accession>A0A935W8B5</accession>
<name>A0A935W8B5_9PROT</name>
<keyword evidence="1" id="KW-0472">Membrane</keyword>
<dbReference type="Proteomes" id="UP000706151">
    <property type="component" value="Unassembled WGS sequence"/>
</dbReference>
<protein>
    <submittedName>
        <fullName evidence="2">Uncharacterized protein</fullName>
    </submittedName>
</protein>